<dbReference type="InterPro" id="IPR036101">
    <property type="entry name" value="CarD-like/TRCF_RID_sf"/>
</dbReference>
<dbReference type="PANTHER" id="PTHR47964:SF1">
    <property type="entry name" value="ATP-DEPENDENT DNA HELICASE HOMOLOG RECG, CHLOROPLASTIC"/>
    <property type="match status" value="1"/>
</dbReference>
<proteinExistence type="inferred from homology"/>
<dbReference type="InterPro" id="IPR011545">
    <property type="entry name" value="DEAD/DEAH_box_helicase_dom"/>
</dbReference>
<keyword evidence="7 9" id="KW-0238">DNA-binding</keyword>
<keyword evidence="2 9" id="KW-0547">Nucleotide-binding</keyword>
<dbReference type="Pfam" id="PF17757">
    <property type="entry name" value="UvrB_inter"/>
    <property type="match status" value="1"/>
</dbReference>
<dbReference type="InterPro" id="IPR037235">
    <property type="entry name" value="TRCF-like_C_D7"/>
</dbReference>
<evidence type="ECO:0000256" key="2">
    <source>
        <dbReference type="ARBA" id="ARBA00022741"/>
    </source>
</evidence>
<comment type="function">
    <text evidence="9">Couples transcription and DNA repair by recognizing RNA polymerase (RNAP) stalled at DNA lesions. Mediates ATP-dependent release of RNAP and its truncated transcript from the DNA, and recruitment of nucleotide excision repair machinery to the damaged site.</text>
</comment>
<gene>
    <name evidence="9" type="primary">mfd</name>
    <name evidence="12" type="ORF">E0493_04340</name>
</gene>
<dbReference type="SUPFAM" id="SSF52540">
    <property type="entry name" value="P-loop containing nucleoside triphosphate hydrolases"/>
    <property type="match status" value="3"/>
</dbReference>
<dbReference type="InterPro" id="IPR041471">
    <property type="entry name" value="UvrB_inter"/>
</dbReference>
<dbReference type="GO" id="GO:0005737">
    <property type="term" value="C:cytoplasm"/>
    <property type="evidence" value="ECO:0007669"/>
    <property type="project" value="UniProtKB-SubCell"/>
</dbReference>
<feature type="domain" description="Helicase C-terminal" evidence="11">
    <location>
        <begin position="745"/>
        <end position="899"/>
    </location>
</feature>
<dbReference type="OrthoDB" id="9804325at2"/>
<dbReference type="SMART" id="SM01058">
    <property type="entry name" value="CarD_TRCF"/>
    <property type="match status" value="1"/>
</dbReference>
<evidence type="ECO:0000313" key="12">
    <source>
        <dbReference type="EMBL" id="MXP62581.1"/>
    </source>
</evidence>
<evidence type="ECO:0000256" key="6">
    <source>
        <dbReference type="ARBA" id="ARBA00022840"/>
    </source>
</evidence>
<dbReference type="EC" id="3.6.4.-" evidence="9"/>
<dbReference type="Pfam" id="PF00270">
    <property type="entry name" value="DEAD"/>
    <property type="match status" value="1"/>
</dbReference>
<name>A0A845B5V7_9PROT</name>
<comment type="caution">
    <text evidence="12">The sequence shown here is derived from an EMBL/GenBank/DDBJ whole genome shotgun (WGS) entry which is preliminary data.</text>
</comment>
<dbReference type="Gene3D" id="2.40.10.170">
    <property type="match status" value="1"/>
</dbReference>
<evidence type="ECO:0000256" key="8">
    <source>
        <dbReference type="ARBA" id="ARBA00023204"/>
    </source>
</evidence>
<dbReference type="SMART" id="SM00487">
    <property type="entry name" value="DEXDc"/>
    <property type="match status" value="1"/>
</dbReference>
<dbReference type="SUPFAM" id="SSF141259">
    <property type="entry name" value="CarD-like"/>
    <property type="match status" value="1"/>
</dbReference>
<reference evidence="12 13" key="1">
    <citation type="submission" date="2019-03" db="EMBL/GenBank/DDBJ databases">
        <title>Roseomonas sp. a novel Roseomonas species isolated from Sea whip Gorgonian.</title>
        <authorList>
            <person name="Li F."/>
            <person name="Pan X."/>
            <person name="Huang S."/>
            <person name="Li Z."/>
            <person name="Meng B."/>
        </authorList>
    </citation>
    <scope>NUCLEOTIDE SEQUENCE [LARGE SCALE GENOMIC DNA]</scope>
    <source>
        <strain evidence="12 13">M0104</strain>
    </source>
</reference>
<dbReference type="EMBL" id="SNVJ01000003">
    <property type="protein sequence ID" value="MXP62581.1"/>
    <property type="molecule type" value="Genomic_DNA"/>
</dbReference>
<dbReference type="GO" id="GO:0003678">
    <property type="term" value="F:DNA helicase activity"/>
    <property type="evidence" value="ECO:0007669"/>
    <property type="project" value="TreeGrafter"/>
</dbReference>
<dbReference type="PANTHER" id="PTHR47964">
    <property type="entry name" value="ATP-DEPENDENT DNA HELICASE HOMOLOG RECG, CHLOROPLASTIC"/>
    <property type="match status" value="1"/>
</dbReference>
<keyword evidence="1 9" id="KW-0963">Cytoplasm</keyword>
<dbReference type="AlphaFoldDB" id="A0A845B5V7"/>
<keyword evidence="8 9" id="KW-0234">DNA repair</keyword>
<dbReference type="GO" id="GO:0000716">
    <property type="term" value="P:transcription-coupled nucleotide-excision repair, DNA damage recognition"/>
    <property type="evidence" value="ECO:0007669"/>
    <property type="project" value="UniProtKB-UniRule"/>
</dbReference>
<dbReference type="InterPro" id="IPR005118">
    <property type="entry name" value="TRCF_C"/>
</dbReference>
<dbReference type="SMART" id="SM00982">
    <property type="entry name" value="TRCF"/>
    <property type="match status" value="1"/>
</dbReference>
<dbReference type="PROSITE" id="PS51194">
    <property type="entry name" value="HELICASE_CTER"/>
    <property type="match status" value="1"/>
</dbReference>
<evidence type="ECO:0000259" key="11">
    <source>
        <dbReference type="PROSITE" id="PS51194"/>
    </source>
</evidence>
<dbReference type="Gene3D" id="3.90.1150.50">
    <property type="entry name" value="Transcription-repair-coupling factor, D7 domain"/>
    <property type="match status" value="1"/>
</dbReference>
<dbReference type="InterPro" id="IPR003711">
    <property type="entry name" value="CarD-like/TRCF_RID"/>
</dbReference>
<accession>A0A845B5V7</accession>
<dbReference type="GO" id="GO:0006355">
    <property type="term" value="P:regulation of DNA-templated transcription"/>
    <property type="evidence" value="ECO:0007669"/>
    <property type="project" value="UniProtKB-UniRule"/>
</dbReference>
<dbReference type="Pfam" id="PF00271">
    <property type="entry name" value="Helicase_C"/>
    <property type="match status" value="1"/>
</dbReference>
<dbReference type="Gene3D" id="3.30.2060.10">
    <property type="entry name" value="Penicillin-binding protein 1b domain"/>
    <property type="match status" value="1"/>
</dbReference>
<dbReference type="Gene3D" id="3.40.50.11180">
    <property type="match status" value="1"/>
</dbReference>
<dbReference type="InterPro" id="IPR047112">
    <property type="entry name" value="RecG/Mfd"/>
</dbReference>
<dbReference type="GO" id="GO:0003684">
    <property type="term" value="F:damaged DNA binding"/>
    <property type="evidence" value="ECO:0007669"/>
    <property type="project" value="InterPro"/>
</dbReference>
<evidence type="ECO:0000256" key="7">
    <source>
        <dbReference type="ARBA" id="ARBA00023125"/>
    </source>
</evidence>
<comment type="subcellular location">
    <subcellularLocation>
        <location evidence="9">Cytoplasm</location>
    </subcellularLocation>
</comment>
<comment type="similarity">
    <text evidence="9">In the N-terminal section; belongs to the UvrB family.</text>
</comment>
<dbReference type="Gene3D" id="3.40.50.300">
    <property type="entry name" value="P-loop containing nucleotide triphosphate hydrolases"/>
    <property type="match status" value="2"/>
</dbReference>
<sequence length="1072" mass="114967">MDLEPEGLLAAQLVERAEESGTAGLIHLARSGPRAARLHQAVRALAPGLEALLLPGWDCLPYDRISPSRAAMGTRMAALAALARPPRGPRLVIAGLAAAMQRLPPPAALDALTLRSGEPLDREALRDRLLRLGYVLDERVDEPGEAALHGTVLDIFPATEEAGPCRIELEGNRIGAIRRYDPLTQRSVAEVEAVTLGPASEIVNPQGEELPLPPGIEHALAEFHPRLTSLFELLPEAPLVEEPEVKEARARREQEVSEAFRTRLGLDTGEGTAPRLSEPAALHLDHAAWKAARARRDVTVLDEAPEAPPGRLPRFAAMEEPEEAFLDFLEVERAAGRRVAVAGPPRAARPLLRLAAARLGAPAEPLSGWQALRAAPPGCLARLDGALASGFRTDAAAVVALADVRPSYARERGLPSPGLVFGAAQLQPDDAVVHLEHGLGALRGVEAVELDGVAQDCLRLEYAGGATALVPGDEMDRLWRYGAGAESVSLDRLGGEAWPKRRGEVEAQIAGTARAMLKLARERGAQKAPVLRAPRAAYQRFIGGFPFAPTADQEAAIEATLQDLAAGRPMDRLVCGDVGFGKTEVALRAAAVAVLAGYQVAVLAPTTVLARQHLETFRRRFAALGTRVEMLSRLSSPAAARGTKAGLAAGEIGIAIGTQALAAKDVRFAKLGLVIIDEEQRFGARQKAMLRRLGRGAHCLTLTATPIPRTLQSALIGLQALSVIATPPARRQPIRTLQSPWTDSMVKEALQREQRRGGQSFIVCPRIADIAPMRARIRRLLPRLKLIEAHGDMPAEEIDAAMVRFAGGGADALLSTNIVETGLDVPRANTMLVWRAELFGLTQLHQLRGRVGRGRTRGNILLLTDPEAPPTAAAARRMDTLQAFDRIGAGFAISARDMDLRGAGDLLGEEQAGHVKLIGIGLYQHMLDGALRAARGEAAREEWSPAVLLGISAAIPADYVAEDALRIELHARMGELLRQGQAGALEELAEEIEDRFGPPPPAVRNWLELGRLRLRCRRLGVRRLEVGPQGAVAQLAGERLVLRQPSGTPAERLANAARLLSNVRRHVRKVAA</sequence>
<protein>
    <recommendedName>
        <fullName evidence="9">Transcription-repair-coupling factor</fullName>
        <shortName evidence="9">TRCF</shortName>
        <ecNumber evidence="9">3.6.4.-</ecNumber>
    </recommendedName>
</protein>
<dbReference type="RefSeq" id="WP_160935710.1">
    <property type="nucleotide sequence ID" value="NZ_SNVJ01000003.1"/>
</dbReference>
<dbReference type="InterPro" id="IPR004576">
    <property type="entry name" value="Mfd"/>
</dbReference>
<keyword evidence="4 9" id="KW-0378">Hydrolase</keyword>
<dbReference type="InterPro" id="IPR001650">
    <property type="entry name" value="Helicase_C-like"/>
</dbReference>
<feature type="domain" description="Helicase ATP-binding" evidence="10">
    <location>
        <begin position="563"/>
        <end position="724"/>
    </location>
</feature>
<dbReference type="GO" id="GO:0016787">
    <property type="term" value="F:hydrolase activity"/>
    <property type="evidence" value="ECO:0007669"/>
    <property type="project" value="UniProtKB-KW"/>
</dbReference>
<dbReference type="Pfam" id="PF03461">
    <property type="entry name" value="TRCF"/>
    <property type="match status" value="1"/>
</dbReference>
<keyword evidence="13" id="KW-1185">Reference proteome</keyword>
<keyword evidence="3 9" id="KW-0227">DNA damage</keyword>
<evidence type="ECO:0000256" key="9">
    <source>
        <dbReference type="HAMAP-Rule" id="MF_00969"/>
    </source>
</evidence>
<dbReference type="InterPro" id="IPR027417">
    <property type="entry name" value="P-loop_NTPase"/>
</dbReference>
<dbReference type="PROSITE" id="PS51192">
    <property type="entry name" value="HELICASE_ATP_BIND_1"/>
    <property type="match status" value="1"/>
</dbReference>
<dbReference type="Proteomes" id="UP000460715">
    <property type="component" value="Unassembled WGS sequence"/>
</dbReference>
<keyword evidence="6 9" id="KW-0067">ATP-binding</keyword>
<evidence type="ECO:0000256" key="3">
    <source>
        <dbReference type="ARBA" id="ARBA00022763"/>
    </source>
</evidence>
<comment type="similarity">
    <text evidence="9">In the C-terminal section; belongs to the helicase family. RecG subfamily.</text>
</comment>
<evidence type="ECO:0000256" key="5">
    <source>
        <dbReference type="ARBA" id="ARBA00022806"/>
    </source>
</evidence>
<evidence type="ECO:0000256" key="4">
    <source>
        <dbReference type="ARBA" id="ARBA00022801"/>
    </source>
</evidence>
<dbReference type="SMART" id="SM00490">
    <property type="entry name" value="HELICc"/>
    <property type="match status" value="1"/>
</dbReference>
<evidence type="ECO:0000259" key="10">
    <source>
        <dbReference type="PROSITE" id="PS51192"/>
    </source>
</evidence>
<dbReference type="Pfam" id="PF02559">
    <property type="entry name" value="CarD_TRCF_RID"/>
    <property type="match status" value="1"/>
</dbReference>
<evidence type="ECO:0000313" key="13">
    <source>
        <dbReference type="Proteomes" id="UP000460715"/>
    </source>
</evidence>
<dbReference type="HAMAP" id="MF_00969">
    <property type="entry name" value="TRCF"/>
    <property type="match status" value="1"/>
</dbReference>
<dbReference type="GO" id="GO:0005524">
    <property type="term" value="F:ATP binding"/>
    <property type="evidence" value="ECO:0007669"/>
    <property type="project" value="UniProtKB-UniRule"/>
</dbReference>
<keyword evidence="5 12" id="KW-0347">Helicase</keyword>
<dbReference type="InterPro" id="IPR014001">
    <property type="entry name" value="Helicase_ATP-bd"/>
</dbReference>
<organism evidence="12 13">
    <name type="scientific">Teichococcus coralli</name>
    <dbReference type="NCBI Taxonomy" id="2545983"/>
    <lineage>
        <taxon>Bacteria</taxon>
        <taxon>Pseudomonadati</taxon>
        <taxon>Pseudomonadota</taxon>
        <taxon>Alphaproteobacteria</taxon>
        <taxon>Acetobacterales</taxon>
        <taxon>Roseomonadaceae</taxon>
        <taxon>Roseomonas</taxon>
    </lineage>
</organism>
<evidence type="ECO:0000256" key="1">
    <source>
        <dbReference type="ARBA" id="ARBA00022490"/>
    </source>
</evidence>
<dbReference type="SUPFAM" id="SSF143517">
    <property type="entry name" value="TRCF domain-like"/>
    <property type="match status" value="1"/>
</dbReference>